<keyword evidence="3" id="KW-1185">Reference proteome</keyword>
<dbReference type="AlphaFoldDB" id="A0A1V0TNA7"/>
<name>A0A1V0TNA7_9ACTN</name>
<accession>A0A1V0TNA7</accession>
<dbReference type="Proteomes" id="UP000192726">
    <property type="component" value="Chromosome"/>
</dbReference>
<dbReference type="InterPro" id="IPR049240">
    <property type="entry name" value="DUF6875"/>
</dbReference>
<evidence type="ECO:0000259" key="1">
    <source>
        <dbReference type="Pfam" id="PF21780"/>
    </source>
</evidence>
<reference evidence="2 3" key="1">
    <citation type="submission" date="2017-04" db="EMBL/GenBank/DDBJ databases">
        <title>Complete Genome Sequence of Streptomyces gilvosporeus F607, a Capable Producer of Natamycin.</title>
        <authorList>
            <person name="Zong G."/>
            <person name="Zhong C."/>
            <person name="Fu J."/>
            <person name="Qin R."/>
            <person name="Cao G."/>
        </authorList>
    </citation>
    <scope>NUCLEOTIDE SEQUENCE [LARGE SCALE GENOMIC DNA]</scope>
    <source>
        <strain evidence="2 3">F607</strain>
    </source>
</reference>
<organism evidence="2 3">
    <name type="scientific">Streptomyces gilvosporeus</name>
    <dbReference type="NCBI Taxonomy" id="553510"/>
    <lineage>
        <taxon>Bacteria</taxon>
        <taxon>Bacillati</taxon>
        <taxon>Actinomycetota</taxon>
        <taxon>Actinomycetes</taxon>
        <taxon>Kitasatosporales</taxon>
        <taxon>Streptomycetaceae</taxon>
        <taxon>Streptomyces</taxon>
    </lineage>
</organism>
<dbReference type="STRING" id="553510.B1H19_08905"/>
<gene>
    <name evidence="2" type="ORF">B1H19_08905</name>
</gene>
<evidence type="ECO:0000313" key="3">
    <source>
        <dbReference type="Proteomes" id="UP000192726"/>
    </source>
</evidence>
<feature type="domain" description="DUF6875" evidence="1">
    <location>
        <begin position="18"/>
        <end position="119"/>
    </location>
</feature>
<dbReference type="EMBL" id="CP020569">
    <property type="protein sequence ID" value="ARF54300.1"/>
    <property type="molecule type" value="Genomic_DNA"/>
</dbReference>
<protein>
    <recommendedName>
        <fullName evidence="1">DUF6875 domain-containing protein</fullName>
    </recommendedName>
</protein>
<dbReference type="KEGG" id="sgv:B1H19_08905"/>
<sequence length="166" mass="18018">MGRTALSSVDVSGPRGTARLAATARSALARLGDRSAPDSVYNAFVMVPVNASAELRRERVLEVQQELKAEAVAAGKMVGEFFPGHPMRGIHSDTFRPLVSPHPVLAVRAMVVTDILFLTFPAIPAAERLSYLTVWHGLFGEGTAGPWGEIYEKARAEAEREVREYA</sequence>
<dbReference type="Pfam" id="PF21780">
    <property type="entry name" value="DUF6875"/>
    <property type="match status" value="1"/>
</dbReference>
<proteinExistence type="predicted"/>
<evidence type="ECO:0000313" key="2">
    <source>
        <dbReference type="EMBL" id="ARF54300.1"/>
    </source>
</evidence>